<dbReference type="GeneID" id="95449509"/>
<dbReference type="EMBL" id="SRRT01000005">
    <property type="protein sequence ID" value="TGN75581.1"/>
    <property type="molecule type" value="Genomic_DNA"/>
</dbReference>
<gene>
    <name evidence="3" type="ORF">E5083_18065</name>
</gene>
<accession>A0A4Z1D2K0</accession>
<feature type="compositionally biased region" description="Polar residues" evidence="1">
    <location>
        <begin position="691"/>
        <end position="700"/>
    </location>
</feature>
<evidence type="ECO:0000313" key="3">
    <source>
        <dbReference type="EMBL" id="TGN75581.1"/>
    </source>
</evidence>
<feature type="transmembrane region" description="Helical" evidence="2">
    <location>
        <begin position="786"/>
        <end position="806"/>
    </location>
</feature>
<comment type="caution">
    <text evidence="3">The sequence shown here is derived from an EMBL/GenBank/DDBJ whole genome shotgun (WGS) entry which is preliminary data.</text>
</comment>
<evidence type="ECO:0000256" key="1">
    <source>
        <dbReference type="SAM" id="MobiDB-lite"/>
    </source>
</evidence>
<feature type="compositionally biased region" description="Low complexity" evidence="1">
    <location>
        <begin position="722"/>
        <end position="765"/>
    </location>
</feature>
<evidence type="ECO:0000313" key="4">
    <source>
        <dbReference type="Proteomes" id="UP000298159"/>
    </source>
</evidence>
<evidence type="ECO:0000256" key="2">
    <source>
        <dbReference type="SAM" id="Phobius"/>
    </source>
</evidence>
<organism evidence="3 4">
    <name type="scientific">Streptomyces bauhiniae</name>
    <dbReference type="NCBI Taxonomy" id="2340725"/>
    <lineage>
        <taxon>Bacteria</taxon>
        <taxon>Bacillati</taxon>
        <taxon>Actinomycetota</taxon>
        <taxon>Actinomycetes</taxon>
        <taxon>Kitasatosporales</taxon>
        <taxon>Streptomycetaceae</taxon>
        <taxon>Streptomyces</taxon>
    </lineage>
</organism>
<dbReference type="RefSeq" id="WP_135786736.1">
    <property type="nucleotide sequence ID" value="NZ_SRRT01000005.1"/>
</dbReference>
<keyword evidence="2" id="KW-0472">Membrane</keyword>
<keyword evidence="2" id="KW-1133">Transmembrane helix</keyword>
<keyword evidence="2" id="KW-0812">Transmembrane</keyword>
<protein>
    <recommendedName>
        <fullName evidence="5">LPXTG cell wall anchor domain-containing protein</fullName>
    </recommendedName>
</protein>
<dbReference type="Proteomes" id="UP000298159">
    <property type="component" value="Unassembled WGS sequence"/>
</dbReference>
<reference evidence="3 4" key="1">
    <citation type="submission" date="2019-04" db="EMBL/GenBank/DDBJ databases">
        <title>Streptomyces sp. nov. Bv016 isolated from bark of Buahinia variegata.</title>
        <authorList>
            <person name="Kanchanasin P."/>
            <person name="Tanasupawat S."/>
            <person name="Yuki M."/>
            <person name="Kudo T."/>
        </authorList>
    </citation>
    <scope>NUCLEOTIDE SEQUENCE [LARGE SCALE GENOMIC DNA]</scope>
    <source>
        <strain evidence="3 4">Bv016</strain>
    </source>
</reference>
<evidence type="ECO:0008006" key="5">
    <source>
        <dbReference type="Google" id="ProtNLM"/>
    </source>
</evidence>
<dbReference type="AlphaFoldDB" id="A0A4Z1D2K0"/>
<proteinExistence type="predicted"/>
<keyword evidence="4" id="KW-1185">Reference proteome</keyword>
<feature type="compositionally biased region" description="Gly residues" evidence="1">
    <location>
        <begin position="708"/>
        <end position="721"/>
    </location>
</feature>
<feature type="region of interest" description="Disordered" evidence="1">
    <location>
        <begin position="691"/>
        <end position="780"/>
    </location>
</feature>
<name>A0A4Z1D2K0_9ACTN</name>
<sequence>MTQVITASRRRVWPHAALALTAAGVLTLTGLPGLHGDLAYAAKGKRCDSLPGVTSTRPGTNNLPWDRGLKVRAPSDRDSYTYDAPRQSFDGLTLPGDAANPTDEQAAQRAKFLAKFDKPYTSYPENSEERVFARYKSYLNNGNPKYKTFADWLEGGYIMPHNNNKRGAAYETKVINDLGLVGEDWLCQEEIAIKDKNGKPIMVSDGKGGQKPLVRKFDAVNYKTGQFLEFKAGPGRDTGQDLANKRFLEDPRFQNGELSRNGRISYVNGQSKDSATTKYLGRMAEQYKGTDGQPRVRAYEHLSTDVPKYKSVSYKHVSGTTRPDPNFAANGNNRLGGAASRTIGQSPATPKDMADRIRRLGGSGPARFGVRGPGGVDFSTLDLAYVGKPVKGKGLPYAFSADKVQDETQDKGWGGKAKAQLISDSFFTWLALTPDKFWVNLNPDQPDQIMDKTFGKTDAGRVLLQADLQMKHDYAKDVDYRKDPGKQYAEAMRAANIPCGDTIRLWITPKTAKVRADDGGLYILDTPLKVNVDHIDRETPDPNGNDCKLTQAQRDTANGLLKQYIIPGVEKKVNTSADYADLRRVYSARVAAEYVRQSDAEQAGDYHAVINSGNVSRWPVRSPNRSWTPKQTWDDYMKSFTKGDYSLPCEVGGQQKMCVMGGVDFGKAPKQNITRVEFKAQHPNLEKTTKIATEGQTESADNPALALLGGGSASAGDGGGSTPTPTHSSEPTHRPTTSPTDHSSTPPANHTPSPSPSTPAGGVTPPATPPSDGNGGGGLAATGTRVLTVAGLAAALLAAGLGLLWAKRRRAGRE</sequence>